<dbReference type="Proteomes" id="UP000671862">
    <property type="component" value="Chromosome"/>
</dbReference>
<accession>A0ABX7S6A4</accession>
<dbReference type="Gene3D" id="1.10.3470.10">
    <property type="entry name" value="ABC transporter involved in vitamin B12 uptake, BtuC"/>
    <property type="match status" value="1"/>
</dbReference>
<keyword evidence="6" id="KW-0813">Transport</keyword>
<dbReference type="InterPro" id="IPR037294">
    <property type="entry name" value="ABC_BtuC-like"/>
</dbReference>
<dbReference type="SUPFAM" id="SSF81345">
    <property type="entry name" value="ABC transporter involved in vitamin B12 uptake, BtuC"/>
    <property type="match status" value="1"/>
</dbReference>
<dbReference type="Pfam" id="PF00950">
    <property type="entry name" value="ABC-3"/>
    <property type="match status" value="1"/>
</dbReference>
<evidence type="ECO:0000313" key="9">
    <source>
        <dbReference type="Proteomes" id="UP000671862"/>
    </source>
</evidence>
<feature type="transmembrane region" description="Helical" evidence="7">
    <location>
        <begin position="42"/>
        <end position="61"/>
    </location>
</feature>
<dbReference type="PANTHER" id="PTHR30477">
    <property type="entry name" value="ABC-TRANSPORTER METAL-BINDING PROTEIN"/>
    <property type="match status" value="1"/>
</dbReference>
<keyword evidence="3 6" id="KW-0812">Transmembrane</keyword>
<organism evidence="8 9">
    <name type="scientific">Thermosipho ferrireducens</name>
    <dbReference type="NCBI Taxonomy" id="2571116"/>
    <lineage>
        <taxon>Bacteria</taxon>
        <taxon>Thermotogati</taxon>
        <taxon>Thermotogota</taxon>
        <taxon>Thermotogae</taxon>
        <taxon>Thermotogales</taxon>
        <taxon>Fervidobacteriaceae</taxon>
        <taxon>Thermosipho</taxon>
    </lineage>
</organism>
<feature type="transmembrane region" description="Helical" evidence="7">
    <location>
        <begin position="223"/>
        <end position="243"/>
    </location>
</feature>
<evidence type="ECO:0000256" key="3">
    <source>
        <dbReference type="ARBA" id="ARBA00022692"/>
    </source>
</evidence>
<keyword evidence="4 7" id="KW-1133">Transmembrane helix</keyword>
<protein>
    <submittedName>
        <fullName evidence="8">Metal ABC transporter permease</fullName>
    </submittedName>
</protein>
<evidence type="ECO:0000256" key="4">
    <source>
        <dbReference type="ARBA" id="ARBA00022989"/>
    </source>
</evidence>
<dbReference type="EMBL" id="CP071446">
    <property type="protein sequence ID" value="QTA38109.1"/>
    <property type="molecule type" value="Genomic_DNA"/>
</dbReference>
<gene>
    <name evidence="8" type="ORF">JYK00_00775</name>
</gene>
<evidence type="ECO:0000256" key="7">
    <source>
        <dbReference type="SAM" id="Phobius"/>
    </source>
</evidence>
<evidence type="ECO:0000256" key="2">
    <source>
        <dbReference type="ARBA" id="ARBA00008034"/>
    </source>
</evidence>
<dbReference type="RefSeq" id="WP_207566830.1">
    <property type="nucleotide sequence ID" value="NZ_CP071446.1"/>
</dbReference>
<feature type="transmembrane region" description="Helical" evidence="7">
    <location>
        <begin position="136"/>
        <end position="155"/>
    </location>
</feature>
<feature type="transmembrane region" description="Helical" evidence="7">
    <location>
        <begin position="249"/>
        <end position="266"/>
    </location>
</feature>
<evidence type="ECO:0000256" key="5">
    <source>
        <dbReference type="ARBA" id="ARBA00023136"/>
    </source>
</evidence>
<dbReference type="PANTHER" id="PTHR30477:SF0">
    <property type="entry name" value="METAL TRANSPORT SYSTEM MEMBRANE PROTEIN TM_0125-RELATED"/>
    <property type="match status" value="1"/>
</dbReference>
<comment type="subcellular location">
    <subcellularLocation>
        <location evidence="6">Cell membrane</location>
        <topology evidence="6">Multi-pass membrane protein</topology>
    </subcellularLocation>
    <subcellularLocation>
        <location evidence="1">Membrane</location>
        <topology evidence="1">Multi-pass membrane protein</topology>
    </subcellularLocation>
</comment>
<dbReference type="InterPro" id="IPR001626">
    <property type="entry name" value="ABC_TroCD"/>
</dbReference>
<name>A0ABX7S6A4_9BACT</name>
<feature type="transmembrane region" description="Helical" evidence="7">
    <location>
        <begin position="13"/>
        <end position="35"/>
    </location>
</feature>
<reference evidence="8 9" key="1">
    <citation type="submission" date="2021-03" db="EMBL/GenBank/DDBJ databases">
        <title>Thermosipho ferrireducens sp.nov., an anaerobic thermophilic iron-reducing bacterium isolated from a deep-sea hydrothermal sulfide deposits.</title>
        <authorList>
            <person name="Zeng X."/>
            <person name="Chen Y."/>
            <person name="Shao Z."/>
        </authorList>
    </citation>
    <scope>NUCLEOTIDE SEQUENCE [LARGE SCALE GENOMIC DNA]</scope>
    <source>
        <strain evidence="8 9">JL129W03</strain>
    </source>
</reference>
<evidence type="ECO:0000313" key="8">
    <source>
        <dbReference type="EMBL" id="QTA38109.1"/>
    </source>
</evidence>
<evidence type="ECO:0000256" key="6">
    <source>
        <dbReference type="RuleBase" id="RU003943"/>
    </source>
</evidence>
<sequence length="276" mass="30908">MTNLFEDLITYEFFRYSILASLLVGFLAALISPIVVYKKMEFIGDGTAHAAFAGLALGVLLGYDYRWAAIASAVLFSFIIGYLTNKTKIAENSAIGMLLPVFMSIGVIILSLSTKYTQDVMGYLFGNILFIEITDIWFLLIVTTITLFVIFYFRYEILYFLSDENMAEFYGVNTKMIRILLLILISIIVVSSVKITGIILISALIVIPGLISKKLGNSYKNAIIASVIFSVLMSISGMAFAYYFDIPPGPSIVLNYFVLFLLTVFFKQRISKEEKD</sequence>
<feature type="transmembrane region" description="Helical" evidence="7">
    <location>
        <begin position="97"/>
        <end position="116"/>
    </location>
</feature>
<dbReference type="CDD" id="cd06550">
    <property type="entry name" value="TM_ABC_iron-siderophores_like"/>
    <property type="match status" value="1"/>
</dbReference>
<keyword evidence="5 7" id="KW-0472">Membrane</keyword>
<keyword evidence="9" id="KW-1185">Reference proteome</keyword>
<comment type="similarity">
    <text evidence="2 6">Belongs to the ABC-3 integral membrane protein family.</text>
</comment>
<feature type="transmembrane region" description="Helical" evidence="7">
    <location>
        <begin position="67"/>
        <end position="85"/>
    </location>
</feature>
<proteinExistence type="inferred from homology"/>
<evidence type="ECO:0000256" key="1">
    <source>
        <dbReference type="ARBA" id="ARBA00004141"/>
    </source>
</evidence>